<gene>
    <name evidence="2" type="ORF">VNO77_29125</name>
</gene>
<dbReference type="EMBL" id="JAYMYQ010000006">
    <property type="protein sequence ID" value="KAK7325067.1"/>
    <property type="molecule type" value="Genomic_DNA"/>
</dbReference>
<dbReference type="PANTHER" id="PTHR36707:SF1">
    <property type="entry name" value="T20M3.17 PROTEIN"/>
    <property type="match status" value="1"/>
</dbReference>
<feature type="compositionally biased region" description="Polar residues" evidence="1">
    <location>
        <begin position="124"/>
        <end position="136"/>
    </location>
</feature>
<proteinExistence type="predicted"/>
<dbReference type="PANTHER" id="PTHR36707">
    <property type="entry name" value="T20M3.17 PROTEIN"/>
    <property type="match status" value="1"/>
</dbReference>
<evidence type="ECO:0000313" key="3">
    <source>
        <dbReference type="Proteomes" id="UP001367508"/>
    </source>
</evidence>
<dbReference type="AlphaFoldDB" id="A0AAN9Q7M6"/>
<dbReference type="Proteomes" id="UP001367508">
    <property type="component" value="Unassembled WGS sequence"/>
</dbReference>
<reference evidence="2 3" key="1">
    <citation type="submission" date="2024-01" db="EMBL/GenBank/DDBJ databases">
        <title>The genomes of 5 underutilized Papilionoideae crops provide insights into root nodulation and disease resistanc.</title>
        <authorList>
            <person name="Jiang F."/>
        </authorList>
    </citation>
    <scope>NUCLEOTIDE SEQUENCE [LARGE SCALE GENOMIC DNA]</scope>
    <source>
        <strain evidence="2">LVBAO_FW01</strain>
        <tissue evidence="2">Leaves</tissue>
    </source>
</reference>
<evidence type="ECO:0000256" key="1">
    <source>
        <dbReference type="SAM" id="MobiDB-lite"/>
    </source>
</evidence>
<keyword evidence="3" id="KW-1185">Reference proteome</keyword>
<organism evidence="2 3">
    <name type="scientific">Canavalia gladiata</name>
    <name type="common">Sword bean</name>
    <name type="synonym">Dolichos gladiatus</name>
    <dbReference type="NCBI Taxonomy" id="3824"/>
    <lineage>
        <taxon>Eukaryota</taxon>
        <taxon>Viridiplantae</taxon>
        <taxon>Streptophyta</taxon>
        <taxon>Embryophyta</taxon>
        <taxon>Tracheophyta</taxon>
        <taxon>Spermatophyta</taxon>
        <taxon>Magnoliopsida</taxon>
        <taxon>eudicotyledons</taxon>
        <taxon>Gunneridae</taxon>
        <taxon>Pentapetalae</taxon>
        <taxon>rosids</taxon>
        <taxon>fabids</taxon>
        <taxon>Fabales</taxon>
        <taxon>Fabaceae</taxon>
        <taxon>Papilionoideae</taxon>
        <taxon>50 kb inversion clade</taxon>
        <taxon>NPAAA clade</taxon>
        <taxon>indigoferoid/millettioid clade</taxon>
        <taxon>Phaseoleae</taxon>
        <taxon>Canavalia</taxon>
    </lineage>
</organism>
<evidence type="ECO:0000313" key="2">
    <source>
        <dbReference type="EMBL" id="KAK7325067.1"/>
    </source>
</evidence>
<accession>A0AAN9Q7M6</accession>
<sequence>MRISTGMCLAGRGTDCMTPEPKQKGHYCNLRNQTGDSDLHSCIDKIKLSSESNRRQTSVSFEDNSYSVNSFHLHSTDNGWLGFWLFLVSSSYFLLTKNVNLFCGLTVRHAEEVSLSDRTISNASTENDATATNDKFNSSESENSESSHRTSFNNSLTELCTKFSDLDKASYLHSLLSLEDEDSEWLSDSMPYECSSENLSTPLSYKCDSFSEVSDVDTPTYWDSFFSPKVEDSEWISDSKQKLECVFWDDFLSSSYKENWDIEVPSSVSSVSSEDNISMEHLLETTDIEEFSADEPLFWPFEGEFDWNSEEPWSSFCTSPRRRFVFDSRSATTRIKGCEQKGDEALFSVNSKTSRLNMWSKSSAKIVPLESVDEKVALKRGEVLSNCTFLDEDFRSNKHLPLGKECFALDQELPIEILVGLEEFDGHEGLDSEFNDDVFMLDEYPQCLSI</sequence>
<comment type="caution">
    <text evidence="2">The sequence shown here is derived from an EMBL/GenBank/DDBJ whole genome shotgun (WGS) entry which is preliminary data.</text>
</comment>
<protein>
    <submittedName>
        <fullName evidence="2">Uncharacterized protein</fullName>
    </submittedName>
</protein>
<feature type="region of interest" description="Disordered" evidence="1">
    <location>
        <begin position="124"/>
        <end position="150"/>
    </location>
</feature>
<name>A0AAN9Q7M6_CANGL</name>